<evidence type="ECO:0000256" key="3">
    <source>
        <dbReference type="SAM" id="MobiDB-lite"/>
    </source>
</evidence>
<proteinExistence type="inferred from homology"/>
<name>A0A2H3J8K7_WOLCO</name>
<accession>A0A2H3J8K7</accession>
<comment type="similarity">
    <text evidence="1">Belongs to the HAD-like hydrolase superfamily. S-2-haloalkanoic acid dehalogenase family.</text>
</comment>
<reference evidence="4 5" key="1">
    <citation type="journal article" date="2012" name="Science">
        <title>The Paleozoic origin of enzymatic lignin decomposition reconstructed from 31 fungal genomes.</title>
        <authorList>
            <person name="Floudas D."/>
            <person name="Binder M."/>
            <person name="Riley R."/>
            <person name="Barry K."/>
            <person name="Blanchette R.A."/>
            <person name="Henrissat B."/>
            <person name="Martinez A.T."/>
            <person name="Otillar R."/>
            <person name="Spatafora J.W."/>
            <person name="Yadav J.S."/>
            <person name="Aerts A."/>
            <person name="Benoit I."/>
            <person name="Boyd A."/>
            <person name="Carlson A."/>
            <person name="Copeland A."/>
            <person name="Coutinho P.M."/>
            <person name="de Vries R.P."/>
            <person name="Ferreira P."/>
            <person name="Findley K."/>
            <person name="Foster B."/>
            <person name="Gaskell J."/>
            <person name="Glotzer D."/>
            <person name="Gorecki P."/>
            <person name="Heitman J."/>
            <person name="Hesse C."/>
            <person name="Hori C."/>
            <person name="Igarashi K."/>
            <person name="Jurgens J.A."/>
            <person name="Kallen N."/>
            <person name="Kersten P."/>
            <person name="Kohler A."/>
            <person name="Kuees U."/>
            <person name="Kumar T.K.A."/>
            <person name="Kuo A."/>
            <person name="LaButti K."/>
            <person name="Larrondo L.F."/>
            <person name="Lindquist E."/>
            <person name="Ling A."/>
            <person name="Lombard V."/>
            <person name="Lucas S."/>
            <person name="Lundell T."/>
            <person name="Martin R."/>
            <person name="McLaughlin D.J."/>
            <person name="Morgenstern I."/>
            <person name="Morin E."/>
            <person name="Murat C."/>
            <person name="Nagy L.G."/>
            <person name="Nolan M."/>
            <person name="Ohm R.A."/>
            <person name="Patyshakuliyeva A."/>
            <person name="Rokas A."/>
            <person name="Ruiz-Duenas F.J."/>
            <person name="Sabat G."/>
            <person name="Salamov A."/>
            <person name="Samejima M."/>
            <person name="Schmutz J."/>
            <person name="Slot J.C."/>
            <person name="St John F."/>
            <person name="Stenlid J."/>
            <person name="Sun H."/>
            <person name="Sun S."/>
            <person name="Syed K."/>
            <person name="Tsang A."/>
            <person name="Wiebenga A."/>
            <person name="Young D."/>
            <person name="Pisabarro A."/>
            <person name="Eastwood D.C."/>
            <person name="Martin F."/>
            <person name="Cullen D."/>
            <person name="Grigoriev I.V."/>
            <person name="Hibbett D.S."/>
        </authorList>
    </citation>
    <scope>NUCLEOTIDE SEQUENCE [LARGE SCALE GENOMIC DNA]</scope>
    <source>
        <strain evidence="4 5">MD-104</strain>
    </source>
</reference>
<keyword evidence="2" id="KW-0378">Hydrolase</keyword>
<evidence type="ECO:0000313" key="5">
    <source>
        <dbReference type="Proteomes" id="UP000218811"/>
    </source>
</evidence>
<dbReference type="InterPro" id="IPR051540">
    <property type="entry name" value="S-2-haloacid_dehalogenase"/>
</dbReference>
<dbReference type="GO" id="GO:0016791">
    <property type="term" value="F:phosphatase activity"/>
    <property type="evidence" value="ECO:0007669"/>
    <property type="project" value="UniProtKB-ARBA"/>
</dbReference>
<dbReference type="NCBIfam" id="TIGR01493">
    <property type="entry name" value="HAD-SF-IA-v2"/>
    <property type="match status" value="1"/>
</dbReference>
<dbReference type="STRING" id="742152.A0A2H3J8K7"/>
<protein>
    <submittedName>
        <fullName evidence="4">Haloacid dehalogenase</fullName>
    </submittedName>
</protein>
<dbReference type="InterPro" id="IPR023198">
    <property type="entry name" value="PGP-like_dom2"/>
</dbReference>
<dbReference type="Gene3D" id="1.10.150.240">
    <property type="entry name" value="Putative phosphatase, domain 2"/>
    <property type="match status" value="1"/>
</dbReference>
<gene>
    <name evidence="4" type="ORF">WOLCODRAFT_134844</name>
</gene>
<dbReference type="Gene3D" id="3.40.50.1000">
    <property type="entry name" value="HAD superfamily/HAD-like"/>
    <property type="match status" value="1"/>
</dbReference>
<dbReference type="PRINTS" id="PR00413">
    <property type="entry name" value="HADHALOGNASE"/>
</dbReference>
<feature type="region of interest" description="Disordered" evidence="3">
    <location>
        <begin position="251"/>
        <end position="277"/>
    </location>
</feature>
<dbReference type="AlphaFoldDB" id="A0A2H3J8K7"/>
<dbReference type="InterPro" id="IPR023214">
    <property type="entry name" value="HAD_sf"/>
</dbReference>
<dbReference type="SUPFAM" id="SSF56784">
    <property type="entry name" value="HAD-like"/>
    <property type="match status" value="1"/>
</dbReference>
<dbReference type="PANTHER" id="PTHR43316:SF3">
    <property type="entry name" value="HALOACID DEHALOGENASE, TYPE II (AFU_ORTHOLOGUE AFUA_2G07750)-RELATED"/>
    <property type="match status" value="1"/>
</dbReference>
<dbReference type="PANTHER" id="PTHR43316">
    <property type="entry name" value="HYDROLASE, HALOACID DELAHOGENASE-RELATED"/>
    <property type="match status" value="1"/>
</dbReference>
<dbReference type="InterPro" id="IPR036412">
    <property type="entry name" value="HAD-like_sf"/>
</dbReference>
<dbReference type="NCBIfam" id="TIGR01428">
    <property type="entry name" value="HAD_type_II"/>
    <property type="match status" value="1"/>
</dbReference>
<dbReference type="OrthoDB" id="2363873at2759"/>
<dbReference type="GO" id="GO:0019120">
    <property type="term" value="F:hydrolase activity, acting on acid halide bonds, in C-halide compounds"/>
    <property type="evidence" value="ECO:0007669"/>
    <property type="project" value="InterPro"/>
</dbReference>
<evidence type="ECO:0000256" key="2">
    <source>
        <dbReference type="ARBA" id="ARBA00022801"/>
    </source>
</evidence>
<dbReference type="InterPro" id="IPR006328">
    <property type="entry name" value="2-HAD"/>
</dbReference>
<dbReference type="InterPro" id="IPR006439">
    <property type="entry name" value="HAD-SF_hydro_IA"/>
</dbReference>
<organism evidence="4 5">
    <name type="scientific">Wolfiporia cocos (strain MD-104)</name>
    <name type="common">Brown rot fungus</name>
    <dbReference type="NCBI Taxonomy" id="742152"/>
    <lineage>
        <taxon>Eukaryota</taxon>
        <taxon>Fungi</taxon>
        <taxon>Dikarya</taxon>
        <taxon>Basidiomycota</taxon>
        <taxon>Agaricomycotina</taxon>
        <taxon>Agaricomycetes</taxon>
        <taxon>Polyporales</taxon>
        <taxon>Phaeolaceae</taxon>
        <taxon>Wolfiporia</taxon>
    </lineage>
</organism>
<dbReference type="Proteomes" id="UP000218811">
    <property type="component" value="Unassembled WGS sequence"/>
</dbReference>
<evidence type="ECO:0000313" key="4">
    <source>
        <dbReference type="EMBL" id="PCH32994.1"/>
    </source>
</evidence>
<sequence length="277" mass="31023">MSAPHSENPLKGVQAFVFDTFGTVVDWRTGISRQLRARFDGIVDDDWDAFTAEWREGYYEMTFAIAKGAQGTLNVDVMHRQILDRMLASPRWAHLAPHVVTDAQRHELVLFWHDIPGWADTTAGLYALKKHAIIGPLSNGNVRTLVDMAKNGDLPWDVILSSELLGSYKPNPKMYLGALQHLSLAPHQCAMVAAHIYDLRAAASHGMRTVFVRRPQEPDAPDDIRAKSDGGEVDVYAESFLEVARVLEAARREEQEDAERARRAGRREGGRELRASL</sequence>
<dbReference type="EMBL" id="KB467831">
    <property type="protein sequence ID" value="PCH32994.1"/>
    <property type="molecule type" value="Genomic_DNA"/>
</dbReference>
<evidence type="ECO:0000256" key="1">
    <source>
        <dbReference type="ARBA" id="ARBA00008106"/>
    </source>
</evidence>
<keyword evidence="5" id="KW-1185">Reference proteome</keyword>
<dbReference type="OMA" id="WHRLNPW"/>
<dbReference type="Pfam" id="PF00702">
    <property type="entry name" value="Hydrolase"/>
    <property type="match status" value="1"/>
</dbReference>